<dbReference type="PANTHER" id="PTHR43673">
    <property type="entry name" value="NAD(P)H NITROREDUCTASE YDGI-RELATED"/>
    <property type="match status" value="1"/>
</dbReference>
<evidence type="ECO:0000259" key="6">
    <source>
        <dbReference type="Pfam" id="PF00881"/>
    </source>
</evidence>
<protein>
    <submittedName>
        <fullName evidence="7">Nitroreductase</fullName>
    </submittedName>
</protein>
<dbReference type="SUPFAM" id="SSF55469">
    <property type="entry name" value="FMN-dependent nitroreductase-like"/>
    <property type="match status" value="1"/>
</dbReference>
<keyword evidence="3" id="KW-0285">Flavoprotein</keyword>
<evidence type="ECO:0000256" key="1">
    <source>
        <dbReference type="ARBA" id="ARBA00001917"/>
    </source>
</evidence>
<dbReference type="InterPro" id="IPR000415">
    <property type="entry name" value="Nitroreductase-like"/>
</dbReference>
<feature type="domain" description="Nitroreductase" evidence="6">
    <location>
        <begin position="24"/>
        <end position="212"/>
    </location>
</feature>
<evidence type="ECO:0000256" key="4">
    <source>
        <dbReference type="ARBA" id="ARBA00022643"/>
    </source>
</evidence>
<dbReference type="Pfam" id="PF00881">
    <property type="entry name" value="Nitroreductase"/>
    <property type="match status" value="1"/>
</dbReference>
<accession>A0A5M8QJ10</accession>
<reference evidence="7 9" key="2">
    <citation type="submission" date="2019-09" db="EMBL/GenBank/DDBJ databases">
        <title>A bacterium isolated from glacier soil.</title>
        <authorList>
            <person name="Liu Q."/>
        </authorList>
    </citation>
    <scope>NUCLEOTIDE SEQUENCE [LARGE SCALE GENOMIC DNA]</scope>
    <source>
        <strain evidence="7 9">MDT1-10-3</strain>
    </source>
</reference>
<evidence type="ECO:0000313" key="7">
    <source>
        <dbReference type="EMBL" id="KAA6434756.1"/>
    </source>
</evidence>
<dbReference type="CDD" id="cd02136">
    <property type="entry name" value="PnbA_NfnB-like"/>
    <property type="match status" value="1"/>
</dbReference>
<dbReference type="Gene3D" id="3.40.109.10">
    <property type="entry name" value="NADH Oxidase"/>
    <property type="match status" value="1"/>
</dbReference>
<dbReference type="AlphaFoldDB" id="A0A5M8QJ10"/>
<evidence type="ECO:0000313" key="8">
    <source>
        <dbReference type="EMBL" id="MFA1770691.1"/>
    </source>
</evidence>
<evidence type="ECO:0000256" key="2">
    <source>
        <dbReference type="ARBA" id="ARBA00007118"/>
    </source>
</evidence>
<dbReference type="RefSeq" id="WP_149098698.1">
    <property type="nucleotide sequence ID" value="NZ_BMMG01000003.1"/>
</dbReference>
<keyword evidence="10" id="KW-1185">Reference proteome</keyword>
<evidence type="ECO:0000313" key="9">
    <source>
        <dbReference type="Proteomes" id="UP000323866"/>
    </source>
</evidence>
<evidence type="ECO:0000256" key="5">
    <source>
        <dbReference type="ARBA" id="ARBA00023002"/>
    </source>
</evidence>
<keyword evidence="4" id="KW-0288">FMN</keyword>
<dbReference type="EMBL" id="VKKZ01000020">
    <property type="protein sequence ID" value="KAA6434756.1"/>
    <property type="molecule type" value="Genomic_DNA"/>
</dbReference>
<comment type="similarity">
    <text evidence="2">Belongs to the nitroreductase family.</text>
</comment>
<dbReference type="PANTHER" id="PTHR43673:SF2">
    <property type="entry name" value="NITROREDUCTASE"/>
    <property type="match status" value="1"/>
</dbReference>
<gene>
    <name evidence="8" type="ORF">ACD591_05265</name>
    <name evidence="7" type="ORF">FOE74_11320</name>
</gene>
<dbReference type="OrthoDB" id="9809288at2"/>
<dbReference type="InterPro" id="IPR029479">
    <property type="entry name" value="Nitroreductase"/>
</dbReference>
<evidence type="ECO:0000256" key="3">
    <source>
        <dbReference type="ARBA" id="ARBA00022630"/>
    </source>
</evidence>
<reference evidence="7 9" key="1">
    <citation type="submission" date="2019-07" db="EMBL/GenBank/DDBJ databases">
        <authorList>
            <person name="Qu J.-H."/>
        </authorList>
    </citation>
    <scope>NUCLEOTIDE SEQUENCE [LARGE SCALE GENOMIC DNA]</scope>
    <source>
        <strain evidence="7 9">MDT1-10-3</strain>
    </source>
</reference>
<proteinExistence type="inferred from homology"/>
<dbReference type="GO" id="GO:0016491">
    <property type="term" value="F:oxidoreductase activity"/>
    <property type="evidence" value="ECO:0007669"/>
    <property type="project" value="UniProtKB-KW"/>
</dbReference>
<dbReference type="Proteomes" id="UP000323866">
    <property type="component" value="Unassembled WGS sequence"/>
</dbReference>
<sequence length="238" mass="26190">MENPTSTKDNTGSQSTGLAFQDVVRRRKSCRGFLPTAVPGEIITSVLEDAQQAPSNCNTQPWNTHIVSGDKLRELSAALLKELEAGNFTPDFTFDNDHFYGTYSDRQKAQGKAYYEGMGVARGDRESRRAVEALNWKFYNAPHAAFLFMPSFGDHVRVASDMGMYAQTFLLSLTDHGLAGIPQTGLGFFAETTRKVLNVSDEFKLLFGISFGFADPDAPGNSIQMGRDPISKNVTFHG</sequence>
<keyword evidence="5" id="KW-0560">Oxidoreductase</keyword>
<reference evidence="8 10" key="3">
    <citation type="submission" date="2024-08" db="EMBL/GenBank/DDBJ databases">
        <authorList>
            <person name="Wei W."/>
        </authorList>
    </citation>
    <scope>NUCLEOTIDE SEQUENCE [LARGE SCALE GENOMIC DNA]</scope>
    <source>
        <strain evidence="8 10">XU2</strain>
    </source>
</reference>
<organism evidence="7 9">
    <name type="scientific">Rufibacter glacialis</name>
    <dbReference type="NCBI Taxonomy" id="1259555"/>
    <lineage>
        <taxon>Bacteria</taxon>
        <taxon>Pseudomonadati</taxon>
        <taxon>Bacteroidota</taxon>
        <taxon>Cytophagia</taxon>
        <taxon>Cytophagales</taxon>
        <taxon>Hymenobacteraceae</taxon>
        <taxon>Rufibacter</taxon>
    </lineage>
</organism>
<dbReference type="Proteomes" id="UP001570846">
    <property type="component" value="Unassembled WGS sequence"/>
</dbReference>
<evidence type="ECO:0000313" key="10">
    <source>
        <dbReference type="Proteomes" id="UP001570846"/>
    </source>
</evidence>
<comment type="cofactor">
    <cofactor evidence="1">
        <name>FMN</name>
        <dbReference type="ChEBI" id="CHEBI:58210"/>
    </cofactor>
</comment>
<name>A0A5M8QJ10_9BACT</name>
<dbReference type="EMBL" id="JBGOGF010000002">
    <property type="protein sequence ID" value="MFA1770691.1"/>
    <property type="molecule type" value="Genomic_DNA"/>
</dbReference>
<comment type="caution">
    <text evidence="7">The sequence shown here is derived from an EMBL/GenBank/DDBJ whole genome shotgun (WGS) entry which is preliminary data.</text>
</comment>